<name>A0A445AF17_ARAHY</name>
<dbReference type="AlphaFoldDB" id="A0A445AF17"/>
<keyword evidence="2" id="KW-1185">Reference proteome</keyword>
<protein>
    <submittedName>
        <fullName evidence="1">Uncharacterized protein</fullName>
    </submittedName>
</protein>
<evidence type="ECO:0000313" key="1">
    <source>
        <dbReference type="EMBL" id="RYR25008.1"/>
    </source>
</evidence>
<gene>
    <name evidence="1" type="ORF">Ahy_B02g058645</name>
</gene>
<accession>A0A445AF17</accession>
<evidence type="ECO:0000313" key="2">
    <source>
        <dbReference type="Proteomes" id="UP000289738"/>
    </source>
</evidence>
<proteinExistence type="predicted"/>
<comment type="caution">
    <text evidence="1">The sequence shown here is derived from an EMBL/GenBank/DDBJ whole genome shotgun (WGS) entry which is preliminary data.</text>
</comment>
<sequence length="61" mass="6654">MKVVFNYLQEHQSLPHPYDLAGEGIENRTILAGRFPIARCRGAIGAKPGGVFAVTEAEEVK</sequence>
<organism evidence="1 2">
    <name type="scientific">Arachis hypogaea</name>
    <name type="common">Peanut</name>
    <dbReference type="NCBI Taxonomy" id="3818"/>
    <lineage>
        <taxon>Eukaryota</taxon>
        <taxon>Viridiplantae</taxon>
        <taxon>Streptophyta</taxon>
        <taxon>Embryophyta</taxon>
        <taxon>Tracheophyta</taxon>
        <taxon>Spermatophyta</taxon>
        <taxon>Magnoliopsida</taxon>
        <taxon>eudicotyledons</taxon>
        <taxon>Gunneridae</taxon>
        <taxon>Pentapetalae</taxon>
        <taxon>rosids</taxon>
        <taxon>fabids</taxon>
        <taxon>Fabales</taxon>
        <taxon>Fabaceae</taxon>
        <taxon>Papilionoideae</taxon>
        <taxon>50 kb inversion clade</taxon>
        <taxon>dalbergioids sensu lato</taxon>
        <taxon>Dalbergieae</taxon>
        <taxon>Pterocarpus clade</taxon>
        <taxon>Arachis</taxon>
    </lineage>
</organism>
<dbReference type="EMBL" id="SDMP01000012">
    <property type="protein sequence ID" value="RYR25008.1"/>
    <property type="molecule type" value="Genomic_DNA"/>
</dbReference>
<dbReference type="Proteomes" id="UP000289738">
    <property type="component" value="Chromosome B02"/>
</dbReference>
<reference evidence="1 2" key="1">
    <citation type="submission" date="2019-01" db="EMBL/GenBank/DDBJ databases">
        <title>Sequencing of cultivated peanut Arachis hypogaea provides insights into genome evolution and oil improvement.</title>
        <authorList>
            <person name="Chen X."/>
        </authorList>
    </citation>
    <scope>NUCLEOTIDE SEQUENCE [LARGE SCALE GENOMIC DNA]</scope>
    <source>
        <strain evidence="2">cv. Fuhuasheng</strain>
        <tissue evidence="1">Leaves</tissue>
    </source>
</reference>